<dbReference type="OrthoDB" id="10259622at2759"/>
<dbReference type="EMBL" id="VXIS01000062">
    <property type="protein sequence ID" value="KAA8909001.1"/>
    <property type="molecule type" value="Genomic_DNA"/>
</dbReference>
<dbReference type="InParanoid" id="A0A5J5F0K1"/>
<proteinExistence type="predicted"/>
<name>A0A5J5F0K1_9PEZI</name>
<accession>A0A5J5F0K1</accession>
<feature type="region of interest" description="Disordered" evidence="1">
    <location>
        <begin position="280"/>
        <end position="299"/>
    </location>
</feature>
<feature type="compositionally biased region" description="Polar residues" evidence="1">
    <location>
        <begin position="121"/>
        <end position="133"/>
    </location>
</feature>
<feature type="transmembrane region" description="Helical" evidence="2">
    <location>
        <begin position="254"/>
        <end position="274"/>
    </location>
</feature>
<organism evidence="3 4">
    <name type="scientific">Sphaerosporella brunnea</name>
    <dbReference type="NCBI Taxonomy" id="1250544"/>
    <lineage>
        <taxon>Eukaryota</taxon>
        <taxon>Fungi</taxon>
        <taxon>Dikarya</taxon>
        <taxon>Ascomycota</taxon>
        <taxon>Pezizomycotina</taxon>
        <taxon>Pezizomycetes</taxon>
        <taxon>Pezizales</taxon>
        <taxon>Pyronemataceae</taxon>
        <taxon>Sphaerosporella</taxon>
    </lineage>
</organism>
<reference evidence="3 4" key="1">
    <citation type="submission" date="2019-09" db="EMBL/GenBank/DDBJ databases">
        <title>Draft genome of the ectomycorrhizal ascomycete Sphaerosporella brunnea.</title>
        <authorList>
            <consortium name="DOE Joint Genome Institute"/>
            <person name="Benucci G.M."/>
            <person name="Marozzi G."/>
            <person name="Antonielli L."/>
            <person name="Sanchez S."/>
            <person name="Marco P."/>
            <person name="Wang X."/>
            <person name="Falini L.B."/>
            <person name="Barry K."/>
            <person name="Haridas S."/>
            <person name="Lipzen A."/>
            <person name="Labutti K."/>
            <person name="Grigoriev I.V."/>
            <person name="Murat C."/>
            <person name="Martin F."/>
            <person name="Albertini E."/>
            <person name="Donnini D."/>
            <person name="Bonito G."/>
        </authorList>
    </citation>
    <scope>NUCLEOTIDE SEQUENCE [LARGE SCALE GENOMIC DNA]</scope>
    <source>
        <strain evidence="3 4">Sb_GMNB300</strain>
    </source>
</reference>
<sequence length="577" mass="63429">MADQNSGPPEGGKLSSIVVETRPLPAATLPTPLTLTPISEEGSSPTTIGDIARLSGFPDFSQFIFDFQNQDSAPRLPTVYDRRPTSISQSPSVLNQLNPLNPQNSRFSTSSRHHSIVAGSPRQSQLTEVVSNTHTEEAPPPYTRYPEPHPRSVPQVIPTRPSPASRVLSAARGLFHQRATIEAAPEVPGIDRMNSVRLDDLRSGDGSAGEAARRKQEARQRRKEIWKRCWGKCFRGGQGPTSSEKQRKRRVRRCWIIGGVVIIVLLAVIIGVVMGTRSRHRNASGAPEGSSSSDTPALPLGNIAVRPFRAAERLSTCIAPPYQWSCKLPPDTKAPMTNATNDGFKVPEFRFTVRRRDPSDSEPESSWTPVPGNVPNITDYENLASVDGETDAGEETDFYITLITAVSSASEDIQAQINGTKRGMIKEESHMLPAAAANQPLRLFNRGLDTENYGFHIYFDKTIQFANDSSLTSNRDTGGVSAKDARYRIQWNHTRFRVTIFTKTIGKVVENTATTELDLPVDIWEDRIGGDRGARTVVAYGLSEDGAIKGQMGIAEKKGVNTETRGCFCHWSNYHDP</sequence>
<evidence type="ECO:0000256" key="2">
    <source>
        <dbReference type="SAM" id="Phobius"/>
    </source>
</evidence>
<comment type="caution">
    <text evidence="3">The sequence shown here is derived from an EMBL/GenBank/DDBJ whole genome shotgun (WGS) entry which is preliminary data.</text>
</comment>
<keyword evidence="2" id="KW-1133">Transmembrane helix</keyword>
<keyword evidence="2" id="KW-0812">Transmembrane</keyword>
<evidence type="ECO:0000313" key="3">
    <source>
        <dbReference type="EMBL" id="KAA8909001.1"/>
    </source>
</evidence>
<evidence type="ECO:0000256" key="1">
    <source>
        <dbReference type="SAM" id="MobiDB-lite"/>
    </source>
</evidence>
<dbReference type="Proteomes" id="UP000326924">
    <property type="component" value="Unassembled WGS sequence"/>
</dbReference>
<gene>
    <name evidence="3" type="ORF">FN846DRAFT_637133</name>
</gene>
<dbReference type="AlphaFoldDB" id="A0A5J5F0K1"/>
<keyword evidence="4" id="KW-1185">Reference proteome</keyword>
<evidence type="ECO:0000313" key="4">
    <source>
        <dbReference type="Proteomes" id="UP000326924"/>
    </source>
</evidence>
<feature type="region of interest" description="Disordered" evidence="1">
    <location>
        <begin position="355"/>
        <end position="378"/>
    </location>
</feature>
<feature type="region of interest" description="Disordered" evidence="1">
    <location>
        <begin position="103"/>
        <end position="162"/>
    </location>
</feature>
<protein>
    <submittedName>
        <fullName evidence="3">Uncharacterized protein</fullName>
    </submittedName>
</protein>
<keyword evidence="2" id="KW-0472">Membrane</keyword>